<evidence type="ECO:0000256" key="2">
    <source>
        <dbReference type="ARBA" id="ARBA00002564"/>
    </source>
</evidence>
<dbReference type="GO" id="GO:0009298">
    <property type="term" value="P:GDP-mannose biosynthetic process"/>
    <property type="evidence" value="ECO:0007669"/>
    <property type="project" value="InterPro"/>
</dbReference>
<keyword evidence="15" id="KW-1185">Reference proteome</keyword>
<feature type="binding site" evidence="12">
    <location>
        <position position="258"/>
    </location>
    <ligand>
        <name>Zn(2+)</name>
        <dbReference type="ChEBI" id="CHEBI:29105"/>
    </ligand>
</feature>
<dbReference type="OrthoDB" id="6605218at2759"/>
<dbReference type="SUPFAM" id="SSF51182">
    <property type="entry name" value="RmlC-like cupins"/>
    <property type="match status" value="1"/>
</dbReference>
<dbReference type="PRINTS" id="PR00714">
    <property type="entry name" value="MAN6PISMRASE"/>
</dbReference>
<dbReference type="PIRSF" id="PIRSF001480">
    <property type="entry name" value="Mannose-6-phosphate_isomerase"/>
    <property type="match status" value="1"/>
</dbReference>
<evidence type="ECO:0000256" key="7">
    <source>
        <dbReference type="ARBA" id="ARBA00022723"/>
    </source>
</evidence>
<dbReference type="PANTHER" id="PTHR10309:SF4">
    <property type="entry name" value="MANNOSE-6-PHOSPHATE ISOMERASE"/>
    <property type="match status" value="1"/>
</dbReference>
<comment type="function">
    <text evidence="2">Involved in the synthesis of the GDP-mannose and dolichol-phosphate-mannose required for a number of critical mannosyl transfer reactions.</text>
</comment>
<comment type="similarity">
    <text evidence="4">Belongs to the mannose-6-phosphate isomerase type 1 family.</text>
</comment>
<comment type="catalytic activity">
    <reaction evidence="1">
        <text>D-mannose 6-phosphate = D-fructose 6-phosphate</text>
        <dbReference type="Rhea" id="RHEA:12356"/>
        <dbReference type="ChEBI" id="CHEBI:58735"/>
        <dbReference type="ChEBI" id="CHEBI:61527"/>
        <dbReference type="EC" id="5.3.1.8"/>
    </reaction>
</comment>
<dbReference type="GO" id="GO:0005975">
    <property type="term" value="P:carbohydrate metabolic process"/>
    <property type="evidence" value="ECO:0007669"/>
    <property type="project" value="InterPro"/>
</dbReference>
<dbReference type="Gene3D" id="1.10.441.10">
    <property type="entry name" value="Phosphomannose Isomerase, domain 2"/>
    <property type="match status" value="1"/>
</dbReference>
<dbReference type="PANTHER" id="PTHR10309">
    <property type="entry name" value="MANNOSE-6-PHOSPHATE ISOMERASE"/>
    <property type="match status" value="1"/>
</dbReference>
<evidence type="ECO:0000256" key="1">
    <source>
        <dbReference type="ARBA" id="ARBA00000757"/>
    </source>
</evidence>
<evidence type="ECO:0000256" key="6">
    <source>
        <dbReference type="ARBA" id="ARBA00018236"/>
    </source>
</evidence>
<feature type="binding site" evidence="12">
    <location>
        <position position="133"/>
    </location>
    <ligand>
        <name>Zn(2+)</name>
        <dbReference type="ChEBI" id="CHEBI:29105"/>
    </ligand>
</feature>
<evidence type="ECO:0000256" key="5">
    <source>
        <dbReference type="ARBA" id="ARBA00011956"/>
    </source>
</evidence>
<keyword evidence="9" id="KW-0413">Isomerase</keyword>
<protein>
    <recommendedName>
        <fullName evidence="6">Mannose-6-phosphate isomerase</fullName>
        <ecNumber evidence="5">5.3.1.8</ecNumber>
    </recommendedName>
    <alternativeName>
        <fullName evidence="10">Phosphohexomutase</fullName>
    </alternativeName>
    <alternativeName>
        <fullName evidence="11">Phosphomannose isomerase</fullName>
    </alternativeName>
</protein>
<comment type="caution">
    <text evidence="14">The sequence shown here is derived from an EMBL/GenBank/DDBJ whole genome shotgun (WGS) entry which is preliminary data.</text>
</comment>
<dbReference type="InterPro" id="IPR016305">
    <property type="entry name" value="Mannose-6-P_Isomerase"/>
</dbReference>
<dbReference type="GO" id="GO:0004476">
    <property type="term" value="F:mannose-6-phosphate isomerase activity"/>
    <property type="evidence" value="ECO:0007669"/>
    <property type="project" value="UniProtKB-EC"/>
</dbReference>
<comment type="pathway">
    <text evidence="3">Nucleotide-sugar biosynthesis; GDP-alpha-D-mannose biosynthesis; alpha-D-mannose 1-phosphate from D-fructose 6-phosphate: step 1/2.</text>
</comment>
<proteinExistence type="inferred from homology"/>
<dbReference type="GO" id="GO:0005829">
    <property type="term" value="C:cytosol"/>
    <property type="evidence" value="ECO:0007669"/>
    <property type="project" value="TreeGrafter"/>
</dbReference>
<dbReference type="CDD" id="cd07011">
    <property type="entry name" value="cupin_PMI_type_I_N"/>
    <property type="match status" value="1"/>
</dbReference>
<keyword evidence="8 12" id="KW-0862">Zinc</keyword>
<dbReference type="Pfam" id="PF20511">
    <property type="entry name" value="PMI_typeI_cat"/>
    <property type="match status" value="1"/>
</dbReference>
<evidence type="ECO:0000256" key="8">
    <source>
        <dbReference type="ARBA" id="ARBA00022833"/>
    </source>
</evidence>
<feature type="binding site" evidence="12">
    <location>
        <position position="108"/>
    </location>
    <ligand>
        <name>Zn(2+)</name>
        <dbReference type="ChEBI" id="CHEBI:29105"/>
    </ligand>
</feature>
<dbReference type="Proteomes" id="UP001147747">
    <property type="component" value="Unassembled WGS sequence"/>
</dbReference>
<evidence type="ECO:0000313" key="14">
    <source>
        <dbReference type="EMBL" id="KAJ5407858.1"/>
    </source>
</evidence>
<reference evidence="14" key="1">
    <citation type="submission" date="2022-12" db="EMBL/GenBank/DDBJ databases">
        <authorList>
            <person name="Petersen C."/>
        </authorList>
    </citation>
    <scope>NUCLEOTIDE SEQUENCE</scope>
    <source>
        <strain evidence="14">IBT 29677</strain>
    </source>
</reference>
<evidence type="ECO:0000256" key="10">
    <source>
        <dbReference type="ARBA" id="ARBA00029741"/>
    </source>
</evidence>
<dbReference type="InterPro" id="IPR001250">
    <property type="entry name" value="Man6P_Isoase-1"/>
</dbReference>
<keyword evidence="7 12" id="KW-0479">Metal-binding</keyword>
<name>A0A9W9W7T3_9EURO</name>
<feature type="binding site" evidence="12">
    <location>
        <position position="106"/>
    </location>
    <ligand>
        <name>Zn(2+)</name>
        <dbReference type="ChEBI" id="CHEBI:29105"/>
    </ligand>
</feature>
<dbReference type="EMBL" id="JAPZBU010000004">
    <property type="protein sequence ID" value="KAJ5407858.1"/>
    <property type="molecule type" value="Genomic_DNA"/>
</dbReference>
<evidence type="ECO:0000259" key="13">
    <source>
        <dbReference type="Pfam" id="PF20511"/>
    </source>
</evidence>
<dbReference type="InterPro" id="IPR046457">
    <property type="entry name" value="PMI_typeI_cat"/>
</dbReference>
<evidence type="ECO:0000313" key="15">
    <source>
        <dbReference type="Proteomes" id="UP001147747"/>
    </source>
</evidence>
<dbReference type="InterPro" id="IPR014710">
    <property type="entry name" value="RmlC-like_jellyroll"/>
</dbReference>
<evidence type="ECO:0000256" key="12">
    <source>
        <dbReference type="PIRSR" id="PIRSR001480-2"/>
    </source>
</evidence>
<gene>
    <name evidence="14" type="ORF">N7509_001741</name>
</gene>
<evidence type="ECO:0000256" key="9">
    <source>
        <dbReference type="ARBA" id="ARBA00023235"/>
    </source>
</evidence>
<evidence type="ECO:0000256" key="11">
    <source>
        <dbReference type="ARBA" id="ARBA00030762"/>
    </source>
</evidence>
<dbReference type="RefSeq" id="XP_056492173.1">
    <property type="nucleotide sequence ID" value="XM_056626378.1"/>
</dbReference>
<sequence length="406" mass="44541">MADGVIQLQCECKHDAWGKKGNESLAGRLWSQMPGASPLDDSETYSEMWMGTYPSVPSRLASSGELLSDHVKRNPSLLGETYCERYRREVPFLPKILSFAKALPLQLHPDKKLAEKLHAQDPIKFGDTNHKPEIAVALTRFELFVGFKPIGELADILRLGPLQTILPQHEVVNEGILREVCRTLLQISSNTVSDVVKNLKAIPLSELGEKNQYIPNLLERLSEQYSDSDNGLLVASLLMNFMTLEPGQAVCVPADSIHAWLSGDILECMARSDNVLNTGFCPRASRDNIELFTSALTFKPHDQEAALLPARPSLMGINEKTVKYTPPFSEFNVLATNLAAKESETHTDLQAPSILVVTGGSGTMKVLGDGKTLNLSEGSVFFAGPEAKLQFATGNGIMIYRAYATL</sequence>
<comment type="cofactor">
    <cofactor evidence="12">
        <name>Zn(2+)</name>
        <dbReference type="ChEBI" id="CHEBI:29105"/>
    </cofactor>
    <text evidence="12">Binds 1 zinc ion per subunit.</text>
</comment>
<reference evidence="14" key="2">
    <citation type="journal article" date="2023" name="IMA Fungus">
        <title>Comparative genomic study of the Penicillium genus elucidates a diverse pangenome and 15 lateral gene transfer events.</title>
        <authorList>
            <person name="Petersen C."/>
            <person name="Sorensen T."/>
            <person name="Nielsen M.R."/>
            <person name="Sondergaard T.E."/>
            <person name="Sorensen J.L."/>
            <person name="Fitzpatrick D.A."/>
            <person name="Frisvad J.C."/>
            <person name="Nielsen K.L."/>
        </authorList>
    </citation>
    <scope>NUCLEOTIDE SEQUENCE</scope>
    <source>
        <strain evidence="14">IBT 29677</strain>
    </source>
</reference>
<dbReference type="InterPro" id="IPR011051">
    <property type="entry name" value="RmlC_Cupin_sf"/>
</dbReference>
<organism evidence="14 15">
    <name type="scientific">Penicillium cosmopolitanum</name>
    <dbReference type="NCBI Taxonomy" id="1131564"/>
    <lineage>
        <taxon>Eukaryota</taxon>
        <taxon>Fungi</taxon>
        <taxon>Dikarya</taxon>
        <taxon>Ascomycota</taxon>
        <taxon>Pezizomycotina</taxon>
        <taxon>Eurotiomycetes</taxon>
        <taxon>Eurotiomycetidae</taxon>
        <taxon>Eurotiales</taxon>
        <taxon>Aspergillaceae</taxon>
        <taxon>Penicillium</taxon>
    </lineage>
</organism>
<feature type="domain" description="Phosphomannose isomerase type I catalytic" evidence="13">
    <location>
        <begin position="6"/>
        <end position="149"/>
    </location>
</feature>
<evidence type="ECO:0000256" key="4">
    <source>
        <dbReference type="ARBA" id="ARBA00010772"/>
    </source>
</evidence>
<dbReference type="GeneID" id="81365358"/>
<dbReference type="NCBIfam" id="TIGR00218">
    <property type="entry name" value="manA"/>
    <property type="match status" value="1"/>
</dbReference>
<dbReference type="Gene3D" id="2.60.120.10">
    <property type="entry name" value="Jelly Rolls"/>
    <property type="match status" value="2"/>
</dbReference>
<evidence type="ECO:0000256" key="3">
    <source>
        <dbReference type="ARBA" id="ARBA00004666"/>
    </source>
</evidence>
<accession>A0A9W9W7T3</accession>
<dbReference type="GO" id="GO:0008270">
    <property type="term" value="F:zinc ion binding"/>
    <property type="evidence" value="ECO:0007669"/>
    <property type="project" value="InterPro"/>
</dbReference>
<dbReference type="AlphaFoldDB" id="A0A9W9W7T3"/>
<dbReference type="EC" id="5.3.1.8" evidence="5"/>